<evidence type="ECO:0000313" key="1">
    <source>
        <dbReference type="EMBL" id="KAJ1676752.1"/>
    </source>
</evidence>
<sequence>AGLVTASVKSPSGEPRSVDRATPLQPISINARPVASKLESATIPEFAESMSDRPEISAAALSPQFKPSLSVKALAQQWEANANKSIAGSGSLTGGPAATLPSLPSVELSS</sequence>
<comment type="caution">
    <text evidence="1">The sequence shown here is derived from an EMBL/GenBank/DDBJ whole genome shotgun (WGS) entry which is preliminary data.</text>
</comment>
<protein>
    <submittedName>
        <fullName evidence="1">Uncharacterized protein</fullName>
    </submittedName>
</protein>
<accession>A0ACC1HNA8</accession>
<dbReference type="EMBL" id="JAMZIH010003552">
    <property type="protein sequence ID" value="KAJ1676752.1"/>
    <property type="molecule type" value="Genomic_DNA"/>
</dbReference>
<reference evidence="1" key="1">
    <citation type="submission" date="2022-06" db="EMBL/GenBank/DDBJ databases">
        <title>Phylogenomic reconstructions and comparative analyses of Kickxellomycotina fungi.</title>
        <authorList>
            <person name="Reynolds N.K."/>
            <person name="Stajich J.E."/>
            <person name="Barry K."/>
            <person name="Grigoriev I.V."/>
            <person name="Crous P."/>
            <person name="Smith M.E."/>
        </authorList>
    </citation>
    <scope>NUCLEOTIDE SEQUENCE</scope>
    <source>
        <strain evidence="1">RSA 2271</strain>
    </source>
</reference>
<feature type="non-terminal residue" evidence="1">
    <location>
        <position position="1"/>
    </location>
</feature>
<keyword evidence="2" id="KW-1185">Reference proteome</keyword>
<proteinExistence type="predicted"/>
<dbReference type="Proteomes" id="UP001145114">
    <property type="component" value="Unassembled WGS sequence"/>
</dbReference>
<organism evidence="1 2">
    <name type="scientific">Spiromyces aspiralis</name>
    <dbReference type="NCBI Taxonomy" id="68401"/>
    <lineage>
        <taxon>Eukaryota</taxon>
        <taxon>Fungi</taxon>
        <taxon>Fungi incertae sedis</taxon>
        <taxon>Zoopagomycota</taxon>
        <taxon>Kickxellomycotina</taxon>
        <taxon>Kickxellomycetes</taxon>
        <taxon>Kickxellales</taxon>
        <taxon>Kickxellaceae</taxon>
        <taxon>Spiromyces</taxon>
    </lineage>
</organism>
<feature type="non-terminal residue" evidence="1">
    <location>
        <position position="110"/>
    </location>
</feature>
<name>A0ACC1HNA8_9FUNG</name>
<gene>
    <name evidence="1" type="ORF">EV182_007564</name>
</gene>
<evidence type="ECO:0000313" key="2">
    <source>
        <dbReference type="Proteomes" id="UP001145114"/>
    </source>
</evidence>